<keyword evidence="4 8" id="KW-0489">Methyltransferase</keyword>
<evidence type="ECO:0000259" key="9">
    <source>
        <dbReference type="Pfam" id="PF08241"/>
    </source>
</evidence>
<dbReference type="Pfam" id="PF08241">
    <property type="entry name" value="Methyltransf_11"/>
    <property type="match status" value="1"/>
</dbReference>
<evidence type="ECO:0000256" key="4">
    <source>
        <dbReference type="ARBA" id="ARBA00022603"/>
    </source>
</evidence>
<dbReference type="GO" id="GO:0032259">
    <property type="term" value="P:methylation"/>
    <property type="evidence" value="ECO:0007669"/>
    <property type="project" value="UniProtKB-KW"/>
</dbReference>
<dbReference type="PANTHER" id="PTHR13090:SF1">
    <property type="entry name" value="ARGININE-HYDROXYLASE NDUFAF5, MITOCHONDRIAL"/>
    <property type="match status" value="1"/>
</dbReference>
<dbReference type="RefSeq" id="WP_015396600.1">
    <property type="nucleotide sequence ID" value="NC_020294.1"/>
</dbReference>
<protein>
    <recommendedName>
        <fullName evidence="3 8">Malonyl-[acyl-carrier protein] O-methyltransferase</fullName>
        <shortName evidence="8">Malonyl-ACP O-methyltransferase</shortName>
        <ecNumber evidence="3 8">2.1.1.197</ecNumber>
    </recommendedName>
    <alternativeName>
        <fullName evidence="8">Biotin synthesis protein BioC</fullName>
    </alternativeName>
</protein>
<evidence type="ECO:0000256" key="6">
    <source>
        <dbReference type="ARBA" id="ARBA00022691"/>
    </source>
</evidence>
<dbReference type="AlphaFoldDB" id="M1LVA2"/>
<dbReference type="SUPFAM" id="SSF53335">
    <property type="entry name" value="S-adenosyl-L-methionine-dependent methyltransferases"/>
    <property type="match status" value="1"/>
</dbReference>
<dbReference type="eggNOG" id="COG2226">
    <property type="taxonomic scope" value="Bacteria"/>
</dbReference>
<dbReference type="PATRIC" id="fig|1208919.3.peg.632"/>
<comment type="function">
    <text evidence="8">Converts the free carboxyl group of a malonyl-thioester to its methyl ester by transfer of a methyl group from S-adenosyl-L-methionine (SAM). It allows to synthesize pimeloyl-ACP via the fatty acid synthetic pathway.</text>
</comment>
<sequence length="298" mass="34971">MKNKFPLPINQQHVIKQFSRRHNLAKAQFLYANIATKMIDNLKFVHINPETILDVGCGSGDNSDLLKSLYKKSYYIGLDNCETLLQESKKKLKKYHCFFNKLLNKKNIPKFIQSDMASSGLETEYFDLIWSNLALHWHPQPQKVFLEWYRLLKNNGLLMFSCFGPNTIKEVRLALQDANLETKTLEFIDMHDYGDMLVEYGFTNPVMNQETLNIFYKTPQELIKDIYCIGGNPSLGRKSNLTSKEWLKKLYDALEKQKNEFNNLKLTIEIIYGHAWRHNNQFINNNEKYININSINKL</sequence>
<evidence type="ECO:0000313" key="10">
    <source>
        <dbReference type="EMBL" id="AGF47189.1"/>
    </source>
</evidence>
<dbReference type="PANTHER" id="PTHR13090">
    <property type="entry name" value="ARGININE-HYDROXYLASE NDUFAF5, MITOCHONDRIAL"/>
    <property type="match status" value="1"/>
</dbReference>
<evidence type="ECO:0000256" key="2">
    <source>
        <dbReference type="ARBA" id="ARBA00004746"/>
    </source>
</evidence>
<name>M1LVA2_9PROT</name>
<organism evidence="10 11">
    <name type="scientific">Candidatus Kinetoplastidibacterium desouzai TCC079E</name>
    <dbReference type="NCBI Taxonomy" id="1208919"/>
    <lineage>
        <taxon>Bacteria</taxon>
        <taxon>Pseudomonadati</taxon>
        <taxon>Pseudomonadota</taxon>
        <taxon>Betaproteobacteria</taxon>
        <taxon>Candidatus Kinetoplastidibacterium</taxon>
    </lineage>
</organism>
<evidence type="ECO:0000256" key="3">
    <source>
        <dbReference type="ARBA" id="ARBA00012327"/>
    </source>
</evidence>
<dbReference type="EC" id="2.1.1.197" evidence="3 8"/>
<evidence type="ECO:0000256" key="5">
    <source>
        <dbReference type="ARBA" id="ARBA00022679"/>
    </source>
</evidence>
<evidence type="ECO:0000256" key="7">
    <source>
        <dbReference type="ARBA" id="ARBA00022756"/>
    </source>
</evidence>
<dbReference type="EMBL" id="CP003803">
    <property type="protein sequence ID" value="AGF47189.1"/>
    <property type="molecule type" value="Genomic_DNA"/>
</dbReference>
<gene>
    <name evidence="8" type="primary">bioC</name>
    <name evidence="10" type="ORF">CDSE_0071</name>
</gene>
<dbReference type="STRING" id="1208919.CDSE_0071"/>
<dbReference type="KEGG" id="kde:CDSE_0071"/>
<dbReference type="GO" id="GO:0008757">
    <property type="term" value="F:S-adenosylmethionine-dependent methyltransferase activity"/>
    <property type="evidence" value="ECO:0007669"/>
    <property type="project" value="InterPro"/>
</dbReference>
<evidence type="ECO:0000256" key="8">
    <source>
        <dbReference type="HAMAP-Rule" id="MF_00835"/>
    </source>
</evidence>
<dbReference type="UniPathway" id="UPA00078"/>
<accession>M1LVA2</accession>
<dbReference type="HOGENOM" id="CLU_046586_2_1_4"/>
<comment type="catalytic activity">
    <reaction evidence="1 8">
        <text>malonyl-[ACP] + S-adenosyl-L-methionine = malonyl-[ACP] methyl ester + S-adenosyl-L-homocysteine</text>
        <dbReference type="Rhea" id="RHEA:17105"/>
        <dbReference type="Rhea" id="RHEA-COMP:9623"/>
        <dbReference type="Rhea" id="RHEA-COMP:9954"/>
        <dbReference type="ChEBI" id="CHEBI:57856"/>
        <dbReference type="ChEBI" id="CHEBI:59789"/>
        <dbReference type="ChEBI" id="CHEBI:78449"/>
        <dbReference type="ChEBI" id="CHEBI:78845"/>
        <dbReference type="EC" id="2.1.1.197"/>
    </reaction>
</comment>
<comment type="similarity">
    <text evidence="8">Belongs to the methyltransferase superfamily.</text>
</comment>
<keyword evidence="5 8" id="KW-0808">Transferase</keyword>
<keyword evidence="6 8" id="KW-0949">S-adenosyl-L-methionine</keyword>
<dbReference type="Gene3D" id="3.40.50.150">
    <property type="entry name" value="Vaccinia Virus protein VP39"/>
    <property type="match status" value="1"/>
</dbReference>
<dbReference type="InterPro" id="IPR029063">
    <property type="entry name" value="SAM-dependent_MTases_sf"/>
</dbReference>
<feature type="domain" description="Methyltransferase type 11" evidence="9">
    <location>
        <begin position="53"/>
        <end position="160"/>
    </location>
</feature>
<dbReference type="GO" id="GO:0102130">
    <property type="term" value="F:malonyl-CoA methyltransferase activity"/>
    <property type="evidence" value="ECO:0007669"/>
    <property type="project" value="UniProtKB-EC"/>
</dbReference>
<evidence type="ECO:0000256" key="1">
    <source>
        <dbReference type="ARBA" id="ARBA00000852"/>
    </source>
</evidence>
<dbReference type="HAMAP" id="MF_00835">
    <property type="entry name" value="BioC"/>
    <property type="match status" value="1"/>
</dbReference>
<dbReference type="InterPro" id="IPR011814">
    <property type="entry name" value="BioC"/>
</dbReference>
<comment type="pathway">
    <text evidence="2 8">Cofactor biosynthesis; biotin biosynthesis.</text>
</comment>
<keyword evidence="11" id="KW-1185">Reference proteome</keyword>
<proteinExistence type="inferred from homology"/>
<dbReference type="CDD" id="cd02440">
    <property type="entry name" value="AdoMet_MTases"/>
    <property type="match status" value="1"/>
</dbReference>
<evidence type="ECO:0000313" key="11">
    <source>
        <dbReference type="Proteomes" id="UP000011547"/>
    </source>
</evidence>
<keyword evidence="7 8" id="KW-0093">Biotin biosynthesis</keyword>
<dbReference type="InterPro" id="IPR050602">
    <property type="entry name" value="Malonyl-ACP_OMT"/>
</dbReference>
<dbReference type="Proteomes" id="UP000011547">
    <property type="component" value="Chromosome"/>
</dbReference>
<dbReference type="InterPro" id="IPR013216">
    <property type="entry name" value="Methyltransf_11"/>
</dbReference>
<dbReference type="GO" id="GO:0009102">
    <property type="term" value="P:biotin biosynthetic process"/>
    <property type="evidence" value="ECO:0007669"/>
    <property type="project" value="UniProtKB-UniRule"/>
</dbReference>
<dbReference type="GO" id="GO:0010340">
    <property type="term" value="F:carboxyl-O-methyltransferase activity"/>
    <property type="evidence" value="ECO:0007669"/>
    <property type="project" value="UniProtKB-UniRule"/>
</dbReference>
<reference evidence="10 11" key="1">
    <citation type="journal article" date="2013" name="Genome Biol. Evol.">
        <title>Genome evolution and phylogenomic analysis of candidatus kinetoplastibacterium, the betaproteobacterial endosymbionts of strigomonas and angomonas.</title>
        <authorList>
            <person name="Alves J.M."/>
            <person name="Serrano M.G."/>
            <person name="Maia da Silva F."/>
            <person name="Voegtly L.J."/>
            <person name="Matveyev A.V."/>
            <person name="Teixeira M.M."/>
            <person name="Camargo E.P."/>
            <person name="Buck G.A."/>
        </authorList>
    </citation>
    <scope>NUCLEOTIDE SEQUENCE [LARGE SCALE GENOMIC DNA]</scope>
    <source>
        <strain evidence="10 11">TCC079E</strain>
    </source>
</reference>
<dbReference type="OrthoDB" id="9760689at2"/>